<sequence length="56" mass="6400">MKLVDKKKVIGRKDVEEALAISQTMAGRIIKQLVDKNILVSVGGGRNRKYIRFREE</sequence>
<proteinExistence type="predicted"/>
<keyword evidence="2" id="KW-1185">Reference proteome</keyword>
<dbReference type="RefSeq" id="WP_211289511.1">
    <property type="nucleotide sequence ID" value="NZ_CP155573.1"/>
</dbReference>
<dbReference type="EMBL" id="CP155573">
    <property type="protein sequence ID" value="XFO69173.1"/>
    <property type="molecule type" value="Genomic_DNA"/>
</dbReference>
<accession>A0ABZ3IUK5</accession>
<dbReference type="Gene3D" id="1.10.10.10">
    <property type="entry name" value="Winged helix-like DNA-binding domain superfamily/Winged helix DNA-binding domain"/>
    <property type="match status" value="1"/>
</dbReference>
<dbReference type="Proteomes" id="UP000216752">
    <property type="component" value="Chromosome"/>
</dbReference>
<evidence type="ECO:0000313" key="2">
    <source>
        <dbReference type="Proteomes" id="UP000216752"/>
    </source>
</evidence>
<name>A0ABZ3IUK5_9FIRM</name>
<dbReference type="InterPro" id="IPR036388">
    <property type="entry name" value="WH-like_DNA-bd_sf"/>
</dbReference>
<reference evidence="1" key="1">
    <citation type="submission" date="2024-05" db="EMBL/GenBank/DDBJ databases">
        <title>Isolation and characterization of Sporomusa carbonis sp. nov., a carboxydotrophic hydrogenogen in the genus of Sporomusa isolated from a charcoal burning pile.</title>
        <authorList>
            <person name="Boeer T."/>
            <person name="Rosenbaum F."/>
            <person name="Eysell L."/>
            <person name="Mueller V."/>
            <person name="Daniel R."/>
            <person name="Poehlein A."/>
        </authorList>
    </citation>
    <scope>NUCLEOTIDE SEQUENCE [LARGE SCALE GENOMIC DNA]</scope>
    <source>
        <strain evidence="1">DSM 10669</strain>
    </source>
</reference>
<evidence type="ECO:0000313" key="1">
    <source>
        <dbReference type="EMBL" id="XFO69173.1"/>
    </source>
</evidence>
<protein>
    <recommendedName>
        <fullName evidence="3">Transcriptional regulator</fullName>
    </recommendedName>
</protein>
<organism evidence="1 2">
    <name type="scientific">Sporomusa silvacetica DSM 10669</name>
    <dbReference type="NCBI Taxonomy" id="1123289"/>
    <lineage>
        <taxon>Bacteria</taxon>
        <taxon>Bacillati</taxon>
        <taxon>Bacillota</taxon>
        <taxon>Negativicutes</taxon>
        <taxon>Selenomonadales</taxon>
        <taxon>Sporomusaceae</taxon>
        <taxon>Sporomusa</taxon>
    </lineage>
</organism>
<gene>
    <name evidence="1" type="ORF">SPSIL_054030</name>
</gene>
<evidence type="ECO:0008006" key="3">
    <source>
        <dbReference type="Google" id="ProtNLM"/>
    </source>
</evidence>